<feature type="domain" description="AMP-dependent synthetase/ligase" evidence="3">
    <location>
        <begin position="111"/>
        <end position="510"/>
    </location>
</feature>
<gene>
    <name evidence="5" type="ORF">IWQ62_001951</name>
</gene>
<dbReference type="GO" id="GO:0031956">
    <property type="term" value="F:medium-chain fatty acid-CoA ligase activity"/>
    <property type="evidence" value="ECO:0007669"/>
    <property type="project" value="TreeGrafter"/>
</dbReference>
<dbReference type="SUPFAM" id="SSF56801">
    <property type="entry name" value="Acetyl-CoA synthetase-like"/>
    <property type="match status" value="1"/>
</dbReference>
<reference evidence="5" key="1">
    <citation type="submission" date="2022-07" db="EMBL/GenBank/DDBJ databases">
        <title>Phylogenomic reconstructions and comparative analyses of Kickxellomycotina fungi.</title>
        <authorList>
            <person name="Reynolds N.K."/>
            <person name="Stajich J.E."/>
            <person name="Barry K."/>
            <person name="Grigoriev I.V."/>
            <person name="Crous P."/>
            <person name="Smith M.E."/>
        </authorList>
    </citation>
    <scope>NUCLEOTIDE SEQUENCE</scope>
    <source>
        <strain evidence="5">RSA 1196</strain>
    </source>
</reference>
<dbReference type="GO" id="GO:0006631">
    <property type="term" value="P:fatty acid metabolic process"/>
    <property type="evidence" value="ECO:0007669"/>
    <property type="project" value="TreeGrafter"/>
</dbReference>
<feature type="domain" description="AMP-binding enzyme C-terminal" evidence="4">
    <location>
        <begin position="561"/>
        <end position="637"/>
    </location>
</feature>
<evidence type="ECO:0000313" key="5">
    <source>
        <dbReference type="EMBL" id="KAJ1967292.1"/>
    </source>
</evidence>
<evidence type="ECO:0000256" key="2">
    <source>
        <dbReference type="ARBA" id="ARBA00022598"/>
    </source>
</evidence>
<proteinExistence type="inferred from homology"/>
<evidence type="ECO:0000313" key="6">
    <source>
        <dbReference type="Proteomes" id="UP001150925"/>
    </source>
</evidence>
<dbReference type="EMBL" id="JANBPY010000362">
    <property type="protein sequence ID" value="KAJ1967292.1"/>
    <property type="molecule type" value="Genomic_DNA"/>
</dbReference>
<dbReference type="Pfam" id="PF13193">
    <property type="entry name" value="AMP-binding_C"/>
    <property type="match status" value="1"/>
</dbReference>
<organism evidence="5 6">
    <name type="scientific">Dispira parvispora</name>
    <dbReference type="NCBI Taxonomy" id="1520584"/>
    <lineage>
        <taxon>Eukaryota</taxon>
        <taxon>Fungi</taxon>
        <taxon>Fungi incertae sedis</taxon>
        <taxon>Zoopagomycota</taxon>
        <taxon>Kickxellomycotina</taxon>
        <taxon>Dimargaritomycetes</taxon>
        <taxon>Dimargaritales</taxon>
        <taxon>Dimargaritaceae</taxon>
        <taxon>Dispira</taxon>
    </lineage>
</organism>
<evidence type="ECO:0000259" key="4">
    <source>
        <dbReference type="Pfam" id="PF13193"/>
    </source>
</evidence>
<comment type="similarity">
    <text evidence="1">Belongs to the ATP-dependent AMP-binding enzyme family.</text>
</comment>
<dbReference type="AlphaFoldDB" id="A0A9W8AUY1"/>
<dbReference type="InterPro" id="IPR025110">
    <property type="entry name" value="AMP-bd_C"/>
</dbReference>
<accession>A0A9W8AUY1</accession>
<dbReference type="Gene3D" id="3.40.50.12780">
    <property type="entry name" value="N-terminal domain of ligase-like"/>
    <property type="match status" value="1"/>
</dbReference>
<dbReference type="PROSITE" id="PS00455">
    <property type="entry name" value="AMP_BINDING"/>
    <property type="match status" value="1"/>
</dbReference>
<comment type="caution">
    <text evidence="5">The sequence shown here is derived from an EMBL/GenBank/DDBJ whole genome shotgun (WGS) entry which is preliminary data.</text>
</comment>
<sequence length="655" mass="72286">MSTLFFHSTKTGLATAVRRPQVWTRVSQRAMSITLAKSATSRLKPHPIRRSGFVVSSGRFLSNQRTRQSASSAISASTVPPTSYTTGNVPLSYVKGPTDVPLLETTIGATFDQQVAKYGQELAVVVRHENVRLTYADLGQQVDQVARALYDHGLRHGDRLGVFMPNNLAWMVLQYATSKLGVILTTINPGYRLHELEHALNLVECKALVLTPTFLKSNYIHMTQELFPELRNCKPGHLQSTRVPSLKSVIVVDNPLEPSTTEWRSVPGYMDYHSLLSIPASADSASALSNPAIQPSDVINIQFTSGTTGSPKAASLTHRNIINDGFFVGEGVGYTSKDRVCAPVPLYHCFGLVMTNLACMTHGAAVVYPSAVFNAEAALQAVEAEKCTSLYGVPTMFIEKLTHPNMSKYDLSTLRTGIMAGSPCPIEVMREVIAKLHMKEVVICYGMTETSPVSFITNRFDLIEKRVATVGQALPHVEAKVVHPETREILPPNTDGELCIRGFGVMDRYWNDPENTAKSIDQDGWMYTGDLAAFDQEGYCRIVGRTKDMIIRGGENIYPVEIENFLFEHPKVQNILVVGVPDKKFGEQVCACVIPMDAQDPITVQEIRDFCQDRLAHFKIPKYVLNMEMFPKTASGKIKRIDLCAIATEQLALGS</sequence>
<dbReference type="InterPro" id="IPR020845">
    <property type="entry name" value="AMP-binding_CS"/>
</dbReference>
<dbReference type="FunFam" id="3.40.50.12780:FF:000003">
    <property type="entry name" value="Long-chain-fatty-acid--CoA ligase FadD"/>
    <property type="match status" value="1"/>
</dbReference>
<dbReference type="CDD" id="cd05917">
    <property type="entry name" value="FACL_like_2"/>
    <property type="match status" value="1"/>
</dbReference>
<protein>
    <submittedName>
        <fullName evidence="5">Uncharacterized protein</fullName>
    </submittedName>
</protein>
<name>A0A9W8AUY1_9FUNG</name>
<dbReference type="Gene3D" id="3.30.300.30">
    <property type="match status" value="1"/>
</dbReference>
<dbReference type="FunFam" id="3.30.300.30:FF:000008">
    <property type="entry name" value="2,3-dihydroxybenzoate-AMP ligase"/>
    <property type="match status" value="1"/>
</dbReference>
<keyword evidence="6" id="KW-1185">Reference proteome</keyword>
<dbReference type="PANTHER" id="PTHR43201:SF30">
    <property type="entry name" value="AMP-DEPENDENT SYNTHETASE_LIGASE DOMAIN-CONTAINING PROTEIN"/>
    <property type="match status" value="1"/>
</dbReference>
<dbReference type="InterPro" id="IPR045851">
    <property type="entry name" value="AMP-bd_C_sf"/>
</dbReference>
<dbReference type="InterPro" id="IPR042099">
    <property type="entry name" value="ANL_N_sf"/>
</dbReference>
<evidence type="ECO:0000259" key="3">
    <source>
        <dbReference type="Pfam" id="PF00501"/>
    </source>
</evidence>
<dbReference type="Pfam" id="PF00501">
    <property type="entry name" value="AMP-binding"/>
    <property type="match status" value="1"/>
</dbReference>
<dbReference type="InterPro" id="IPR000873">
    <property type="entry name" value="AMP-dep_synth/lig_dom"/>
</dbReference>
<dbReference type="Proteomes" id="UP001150925">
    <property type="component" value="Unassembled WGS sequence"/>
</dbReference>
<keyword evidence="2" id="KW-0436">Ligase</keyword>
<dbReference type="PANTHER" id="PTHR43201">
    <property type="entry name" value="ACYL-COA SYNTHETASE"/>
    <property type="match status" value="1"/>
</dbReference>
<evidence type="ECO:0000256" key="1">
    <source>
        <dbReference type="ARBA" id="ARBA00006432"/>
    </source>
</evidence>
<dbReference type="OrthoDB" id="10253115at2759"/>